<protein>
    <submittedName>
        <fullName evidence="1">Uncharacterized protein</fullName>
    </submittedName>
</protein>
<dbReference type="Proteomes" id="UP001430953">
    <property type="component" value="Unassembled WGS sequence"/>
</dbReference>
<comment type="caution">
    <text evidence="1">The sequence shown here is derived from an EMBL/GenBank/DDBJ whole genome shotgun (WGS) entry which is preliminary data.</text>
</comment>
<sequence length="60" mass="6933">MHIEINQVKCFRDIEIERRTGKFGNPCSGMLPNATHQSTSCQIIRMRNDSGARRGEKNWL</sequence>
<dbReference type="AlphaFoldDB" id="A0AAW2GBP0"/>
<dbReference type="EMBL" id="JADYXP020000005">
    <property type="protein sequence ID" value="KAL0124631.1"/>
    <property type="molecule type" value="Genomic_DNA"/>
</dbReference>
<gene>
    <name evidence="1" type="ORF">PUN28_006470</name>
</gene>
<name>A0AAW2GBP0_9HYME</name>
<evidence type="ECO:0000313" key="1">
    <source>
        <dbReference type="EMBL" id="KAL0124631.1"/>
    </source>
</evidence>
<keyword evidence="2" id="KW-1185">Reference proteome</keyword>
<evidence type="ECO:0000313" key="2">
    <source>
        <dbReference type="Proteomes" id="UP001430953"/>
    </source>
</evidence>
<accession>A0AAW2GBP0</accession>
<organism evidence="1 2">
    <name type="scientific">Cardiocondyla obscurior</name>
    <dbReference type="NCBI Taxonomy" id="286306"/>
    <lineage>
        <taxon>Eukaryota</taxon>
        <taxon>Metazoa</taxon>
        <taxon>Ecdysozoa</taxon>
        <taxon>Arthropoda</taxon>
        <taxon>Hexapoda</taxon>
        <taxon>Insecta</taxon>
        <taxon>Pterygota</taxon>
        <taxon>Neoptera</taxon>
        <taxon>Endopterygota</taxon>
        <taxon>Hymenoptera</taxon>
        <taxon>Apocrita</taxon>
        <taxon>Aculeata</taxon>
        <taxon>Formicoidea</taxon>
        <taxon>Formicidae</taxon>
        <taxon>Myrmicinae</taxon>
        <taxon>Cardiocondyla</taxon>
    </lineage>
</organism>
<reference evidence="1 2" key="1">
    <citation type="submission" date="2023-03" db="EMBL/GenBank/DDBJ databases">
        <title>High recombination rates correlate with genetic variation in Cardiocondyla obscurior ants.</title>
        <authorList>
            <person name="Errbii M."/>
        </authorList>
    </citation>
    <scope>NUCLEOTIDE SEQUENCE [LARGE SCALE GENOMIC DNA]</scope>
    <source>
        <strain evidence="1">Alpha-2009</strain>
        <tissue evidence="1">Whole body</tissue>
    </source>
</reference>
<proteinExistence type="predicted"/>